<reference evidence="3 4" key="1">
    <citation type="submission" date="2011-02" db="EMBL/GenBank/DDBJ databases">
        <title>The Genome Sequence of Sphaeroforma arctica JP610.</title>
        <authorList>
            <consortium name="The Broad Institute Genome Sequencing Platform"/>
            <person name="Russ C."/>
            <person name="Cuomo C."/>
            <person name="Young S.K."/>
            <person name="Zeng Q."/>
            <person name="Gargeya S."/>
            <person name="Alvarado L."/>
            <person name="Berlin A."/>
            <person name="Chapman S.B."/>
            <person name="Chen Z."/>
            <person name="Freedman E."/>
            <person name="Gellesch M."/>
            <person name="Goldberg J."/>
            <person name="Griggs A."/>
            <person name="Gujja S."/>
            <person name="Heilman E."/>
            <person name="Heiman D."/>
            <person name="Howarth C."/>
            <person name="Mehta T."/>
            <person name="Neiman D."/>
            <person name="Pearson M."/>
            <person name="Roberts A."/>
            <person name="Saif S."/>
            <person name="Shea T."/>
            <person name="Shenoy N."/>
            <person name="Sisk P."/>
            <person name="Stolte C."/>
            <person name="Sykes S."/>
            <person name="White J."/>
            <person name="Yandava C."/>
            <person name="Burger G."/>
            <person name="Gray M.W."/>
            <person name="Holland P.W.H."/>
            <person name="King N."/>
            <person name="Lang F.B.F."/>
            <person name="Roger A.J."/>
            <person name="Ruiz-Trillo I."/>
            <person name="Haas B."/>
            <person name="Nusbaum C."/>
            <person name="Birren B."/>
        </authorList>
    </citation>
    <scope>NUCLEOTIDE SEQUENCE [LARGE SCALE GENOMIC DNA]</scope>
    <source>
        <strain evidence="3 4">JP610</strain>
    </source>
</reference>
<proteinExistence type="predicted"/>
<dbReference type="GeneID" id="25915701"/>
<keyword evidence="1" id="KW-0103">Bromodomain</keyword>
<dbReference type="Proteomes" id="UP000054560">
    <property type="component" value="Unassembled WGS sequence"/>
</dbReference>
<gene>
    <name evidence="3" type="ORF">SARC_15197</name>
</gene>
<dbReference type="RefSeq" id="XP_014146153.1">
    <property type="nucleotide sequence ID" value="XM_014290678.1"/>
</dbReference>
<evidence type="ECO:0000313" key="4">
    <source>
        <dbReference type="Proteomes" id="UP000054560"/>
    </source>
</evidence>
<protein>
    <recommendedName>
        <fullName evidence="2">Bromo domain-containing protein</fullName>
    </recommendedName>
</protein>
<feature type="domain" description="Bromo" evidence="2">
    <location>
        <begin position="16"/>
        <end position="50"/>
    </location>
</feature>
<evidence type="ECO:0000259" key="2">
    <source>
        <dbReference type="Pfam" id="PF00439"/>
    </source>
</evidence>
<dbReference type="CDD" id="cd04369">
    <property type="entry name" value="Bromodomain"/>
    <property type="match status" value="1"/>
</dbReference>
<name>A0A0L0F6Q5_9EUKA</name>
<organism evidence="3 4">
    <name type="scientific">Sphaeroforma arctica JP610</name>
    <dbReference type="NCBI Taxonomy" id="667725"/>
    <lineage>
        <taxon>Eukaryota</taxon>
        <taxon>Ichthyosporea</taxon>
        <taxon>Ichthyophonida</taxon>
        <taxon>Sphaeroforma</taxon>
    </lineage>
</organism>
<dbReference type="AlphaFoldDB" id="A0A0L0F6Q5"/>
<keyword evidence="4" id="KW-1185">Reference proteome</keyword>
<evidence type="ECO:0000256" key="1">
    <source>
        <dbReference type="ARBA" id="ARBA00023117"/>
    </source>
</evidence>
<dbReference type="Gene3D" id="1.20.920.10">
    <property type="entry name" value="Bromodomain-like"/>
    <property type="match status" value="1"/>
</dbReference>
<sequence length="147" mass="16110">MLHGNTQSATGLFAVPVTLTTILNKCEKGKYENVEMFEQDFEEMLSMSKSSLHVSTRALKDVKVMEELFVNAQSNAVAALNTDCDMHLTQNTDVESQIGAAEVVAVGEPLLSALCDAKAKRSRKLVDMFMKLPSRRQVGTCSCLACF</sequence>
<dbReference type="EMBL" id="KQ247346">
    <property type="protein sequence ID" value="KNC72251.1"/>
    <property type="molecule type" value="Genomic_DNA"/>
</dbReference>
<dbReference type="InterPro" id="IPR001487">
    <property type="entry name" value="Bromodomain"/>
</dbReference>
<evidence type="ECO:0000313" key="3">
    <source>
        <dbReference type="EMBL" id="KNC72251.1"/>
    </source>
</evidence>
<dbReference type="Pfam" id="PF00439">
    <property type="entry name" value="Bromodomain"/>
    <property type="match status" value="1"/>
</dbReference>
<dbReference type="SUPFAM" id="SSF47370">
    <property type="entry name" value="Bromodomain"/>
    <property type="match status" value="1"/>
</dbReference>
<accession>A0A0L0F6Q5</accession>
<dbReference type="InterPro" id="IPR036427">
    <property type="entry name" value="Bromodomain-like_sf"/>
</dbReference>